<reference evidence="2" key="2">
    <citation type="submission" date="2025-08" db="UniProtKB">
        <authorList>
            <consortium name="Ensembl"/>
        </authorList>
    </citation>
    <scope>IDENTIFICATION</scope>
</reference>
<name>A0A8C5GUQ5_GOUWI</name>
<organism evidence="2 3">
    <name type="scientific">Gouania willdenowi</name>
    <name type="common">Blunt-snouted clingfish</name>
    <name type="synonym">Lepadogaster willdenowi</name>
    <dbReference type="NCBI Taxonomy" id="441366"/>
    <lineage>
        <taxon>Eukaryota</taxon>
        <taxon>Metazoa</taxon>
        <taxon>Chordata</taxon>
        <taxon>Craniata</taxon>
        <taxon>Vertebrata</taxon>
        <taxon>Euteleostomi</taxon>
        <taxon>Actinopterygii</taxon>
        <taxon>Neopterygii</taxon>
        <taxon>Teleostei</taxon>
        <taxon>Neoteleostei</taxon>
        <taxon>Acanthomorphata</taxon>
        <taxon>Ovalentaria</taxon>
        <taxon>Blenniimorphae</taxon>
        <taxon>Blenniiformes</taxon>
        <taxon>Gobiesocoidei</taxon>
        <taxon>Gobiesocidae</taxon>
        <taxon>Gobiesocinae</taxon>
        <taxon>Gouania</taxon>
    </lineage>
</organism>
<dbReference type="Proteomes" id="UP000694680">
    <property type="component" value="Chromosome 19"/>
</dbReference>
<dbReference type="PANTHER" id="PTHR10511">
    <property type="entry name" value="GRANULOCYTE COLONY-STIMULATING FACTOR"/>
    <property type="match status" value="1"/>
</dbReference>
<feature type="region of interest" description="Disordered" evidence="1">
    <location>
        <begin position="1"/>
        <end position="20"/>
    </location>
</feature>
<reference evidence="2" key="1">
    <citation type="submission" date="2020-06" db="EMBL/GenBank/DDBJ databases">
        <authorList>
            <consortium name="Wellcome Sanger Institute Data Sharing"/>
        </authorList>
    </citation>
    <scope>NUCLEOTIDE SEQUENCE [LARGE SCALE GENOMIC DNA]</scope>
</reference>
<sequence length="200" mass="22069">MATAARSAPLPGPTGTAPLVEQPQFQEIVQRSRSLTQKILTSIPDTHTSCVHAETLQLNSTENSKLSRMAAIIRIPTIPVLKVVSENVTLESSLRLMHEGLQLHRASLTLLSARLENNEELTKLISDIRDLLVQINKMMNMAKTEGSVQPSPTTVDLHLPGEYEVQVAVHLTLVQLQSFGQDMVRCLRSLDLTDDKEAES</sequence>
<gene>
    <name evidence="2" type="primary">csf3a</name>
</gene>
<evidence type="ECO:0000256" key="1">
    <source>
        <dbReference type="SAM" id="MobiDB-lite"/>
    </source>
</evidence>
<dbReference type="OrthoDB" id="8841348at2759"/>
<dbReference type="GO" id="GO:0045639">
    <property type="term" value="P:positive regulation of myeloid cell differentiation"/>
    <property type="evidence" value="ECO:0007669"/>
    <property type="project" value="InterPro"/>
</dbReference>
<proteinExistence type="predicted"/>
<reference evidence="2" key="3">
    <citation type="submission" date="2025-09" db="UniProtKB">
        <authorList>
            <consortium name="Ensembl"/>
        </authorList>
    </citation>
    <scope>IDENTIFICATION</scope>
</reference>
<accession>A0A8C5GUQ5</accession>
<dbReference type="Ensembl" id="ENSGWIT00000038683.1">
    <property type="protein sequence ID" value="ENSGWIP00000035488.1"/>
    <property type="gene ID" value="ENSGWIG00000018317.1"/>
</dbReference>
<evidence type="ECO:0000313" key="2">
    <source>
        <dbReference type="Ensembl" id="ENSGWIP00000035488.1"/>
    </source>
</evidence>
<dbReference type="AlphaFoldDB" id="A0A8C5GUQ5"/>
<keyword evidence="3" id="KW-1185">Reference proteome</keyword>
<dbReference type="GO" id="GO:0005125">
    <property type="term" value="F:cytokine activity"/>
    <property type="evidence" value="ECO:0007669"/>
    <property type="project" value="InterPro"/>
</dbReference>
<dbReference type="InterPro" id="IPR009079">
    <property type="entry name" value="4_helix_cytokine-like_core"/>
</dbReference>
<dbReference type="SUPFAM" id="SSF47266">
    <property type="entry name" value="4-helical cytokines"/>
    <property type="match status" value="1"/>
</dbReference>
<evidence type="ECO:0000313" key="3">
    <source>
        <dbReference type="Proteomes" id="UP000694680"/>
    </source>
</evidence>
<dbReference type="Gene3D" id="1.20.1250.10">
    <property type="match status" value="1"/>
</dbReference>
<dbReference type="InterPro" id="IPR040117">
    <property type="entry name" value="GCSF/MGF"/>
</dbReference>
<protein>
    <submittedName>
        <fullName evidence="2">Uncharacterized LOC114481764</fullName>
    </submittedName>
</protein>
<dbReference type="PANTHER" id="PTHR10511:SF2">
    <property type="entry name" value="GRANULOCYTE COLONY-STIMULATING FACTOR"/>
    <property type="match status" value="1"/>
</dbReference>